<dbReference type="Gene3D" id="1.20.910.10">
    <property type="entry name" value="Heme oxygenase-like"/>
    <property type="match status" value="1"/>
</dbReference>
<evidence type="ECO:0000313" key="3">
    <source>
        <dbReference type="Proteomes" id="UP001162155"/>
    </source>
</evidence>
<dbReference type="Proteomes" id="UP001162155">
    <property type="component" value="Unassembled WGS sequence"/>
</dbReference>
<dbReference type="GO" id="GO:0016491">
    <property type="term" value="F:oxidoreductase activity"/>
    <property type="evidence" value="ECO:0007669"/>
    <property type="project" value="UniProtKB-KW"/>
</dbReference>
<accession>A0A0P9Y1E6</accession>
<dbReference type="SMART" id="SM01236">
    <property type="entry name" value="Haem_oxygenase_2"/>
    <property type="match status" value="1"/>
</dbReference>
<dbReference type="PANTHER" id="PTHR40279:SF3">
    <property type="entry name" value="4-AMINOBENZOATE SYNTHASE"/>
    <property type="match status" value="1"/>
</dbReference>
<reference evidence="2" key="1">
    <citation type="submission" date="2021-02" db="EMBL/GenBank/DDBJ databases">
        <title>Genome analysis of blister spot of apple pathogen from New York area.</title>
        <authorList>
            <person name="Kandel P."/>
            <person name="Hockett K.L."/>
            <person name="Santander R."/>
            <person name="Acimovic S."/>
        </authorList>
    </citation>
    <scope>NUCLEOTIDE SEQUENCE</scope>
    <source>
        <strain evidence="2">PSP1</strain>
    </source>
</reference>
<organism evidence="2 3">
    <name type="scientific">Pseudomonas syringae pv. papulans</name>
    <dbReference type="NCBI Taxonomy" id="83963"/>
    <lineage>
        <taxon>Bacteria</taxon>
        <taxon>Pseudomonadati</taxon>
        <taxon>Pseudomonadota</taxon>
        <taxon>Gammaproteobacteria</taxon>
        <taxon>Pseudomonadales</taxon>
        <taxon>Pseudomonadaceae</taxon>
        <taxon>Pseudomonas</taxon>
        <taxon>Pseudomonas syringae</taxon>
    </lineage>
</organism>
<evidence type="ECO:0000256" key="1">
    <source>
        <dbReference type="ARBA" id="ARBA00023002"/>
    </source>
</evidence>
<proteinExistence type="predicted"/>
<keyword evidence="1" id="KW-0560">Oxidoreductase</keyword>
<dbReference type="InterPro" id="IPR039068">
    <property type="entry name" value="PqqC-like"/>
</dbReference>
<dbReference type="PANTHER" id="PTHR40279">
    <property type="entry name" value="PQQC-LIKE PROTEIN"/>
    <property type="match status" value="1"/>
</dbReference>
<gene>
    <name evidence="2" type="ORF">JW322_23930</name>
</gene>
<comment type="caution">
    <text evidence="2">The sequence shown here is derived from an EMBL/GenBank/DDBJ whole genome shotgun (WGS) entry which is preliminary data.</text>
</comment>
<sequence>MPAQQMEQGYLTGEQIIHSIKEMITASGINTNAFYKTFRQAPLPKATLKKVFQQYFYYIRTFPQILAGTSHRTDSEVIRMKLARTVVSELGDGVGEAHFIMFERVLAGVGITLDDWKKVEYIPEASELVDGLRRIFLEGSTEHAIGAHYVIEEFGFPMIANLYEGFRLYSGWKHEDFTYFYLHMLVETDHVQWISDAVMEAARDTDNGNDILEGAADVLNLLTRFWQGLNRVATHA</sequence>
<protein>
    <submittedName>
        <fullName evidence="2">Iron-containing redox enzyme family protein</fullName>
    </submittedName>
</protein>
<dbReference type="Pfam" id="PF14518">
    <property type="entry name" value="Haem_oxygenas_2"/>
    <property type="match status" value="1"/>
</dbReference>
<dbReference type="SUPFAM" id="SSF48613">
    <property type="entry name" value="Heme oxygenase-like"/>
    <property type="match status" value="1"/>
</dbReference>
<dbReference type="EMBL" id="JAFFRZ010000001">
    <property type="protein sequence ID" value="MDH4624735.1"/>
    <property type="molecule type" value="Genomic_DNA"/>
</dbReference>
<evidence type="ECO:0000313" key="2">
    <source>
        <dbReference type="EMBL" id="MDH4624735.1"/>
    </source>
</evidence>
<dbReference type="RefSeq" id="WP_044310846.1">
    <property type="nucleotide sequence ID" value="NZ_JAFFRY010000084.1"/>
</dbReference>
<name>A0A0P9Y1E6_PSESX</name>
<dbReference type="AlphaFoldDB" id="A0A0P9Y1E6"/>
<dbReference type="InterPro" id="IPR016084">
    <property type="entry name" value="Haem_Oase-like_multi-hlx"/>
</dbReference>